<dbReference type="AlphaFoldDB" id="A0AAD4L3D2"/>
<comment type="caution">
    <text evidence="6">The sequence shown here is derived from an EMBL/GenBank/DDBJ whole genome shotgun (WGS) entry which is preliminary data.</text>
</comment>
<dbReference type="Pfam" id="PF00172">
    <property type="entry name" value="Zn_clus"/>
    <property type="match status" value="1"/>
</dbReference>
<accession>A0AAD4L3D2</accession>
<name>A0AAD4L3D2_9EURO</name>
<proteinExistence type="predicted"/>
<dbReference type="GO" id="GO:0001228">
    <property type="term" value="F:DNA-binding transcription activator activity, RNA polymerase II-specific"/>
    <property type="evidence" value="ECO:0007669"/>
    <property type="project" value="TreeGrafter"/>
</dbReference>
<dbReference type="SMART" id="SM00066">
    <property type="entry name" value="GAL4"/>
    <property type="match status" value="1"/>
</dbReference>
<organism evidence="6 7">
    <name type="scientific">Talaromyces proteolyticus</name>
    <dbReference type="NCBI Taxonomy" id="1131652"/>
    <lineage>
        <taxon>Eukaryota</taxon>
        <taxon>Fungi</taxon>
        <taxon>Dikarya</taxon>
        <taxon>Ascomycota</taxon>
        <taxon>Pezizomycotina</taxon>
        <taxon>Eurotiomycetes</taxon>
        <taxon>Eurotiomycetidae</taxon>
        <taxon>Eurotiales</taxon>
        <taxon>Trichocomaceae</taxon>
        <taxon>Talaromyces</taxon>
        <taxon>Talaromyces sect. Bacilispori</taxon>
    </lineage>
</organism>
<dbReference type="InterPro" id="IPR036864">
    <property type="entry name" value="Zn2-C6_fun-type_DNA-bd_sf"/>
</dbReference>
<feature type="domain" description="Zn(2)-C6 fungal-type" evidence="5">
    <location>
        <begin position="13"/>
        <end position="43"/>
    </location>
</feature>
<dbReference type="Pfam" id="PF11951">
    <property type="entry name" value="Fungal_trans_2"/>
    <property type="match status" value="1"/>
</dbReference>
<gene>
    <name evidence="6" type="ORF">BGW36DRAFT_286374</name>
</gene>
<dbReference type="CDD" id="cd00067">
    <property type="entry name" value="GAL4"/>
    <property type="match status" value="1"/>
</dbReference>
<dbReference type="GO" id="GO:0003677">
    <property type="term" value="F:DNA binding"/>
    <property type="evidence" value="ECO:0007669"/>
    <property type="project" value="UniProtKB-KW"/>
</dbReference>
<reference evidence="6" key="1">
    <citation type="submission" date="2021-12" db="EMBL/GenBank/DDBJ databases">
        <title>Convergent genome expansion in fungi linked to evolution of root-endophyte symbiosis.</title>
        <authorList>
            <consortium name="DOE Joint Genome Institute"/>
            <person name="Ke Y.-H."/>
            <person name="Bonito G."/>
            <person name="Liao H.-L."/>
            <person name="Looney B."/>
            <person name="Rojas-Flechas A."/>
            <person name="Nash J."/>
            <person name="Hameed K."/>
            <person name="Schadt C."/>
            <person name="Martin F."/>
            <person name="Crous P.W."/>
            <person name="Miettinen O."/>
            <person name="Magnuson J.K."/>
            <person name="Labbe J."/>
            <person name="Jacobson D."/>
            <person name="Doktycz M.J."/>
            <person name="Veneault-Fourrey C."/>
            <person name="Kuo A."/>
            <person name="Mondo S."/>
            <person name="Calhoun S."/>
            <person name="Riley R."/>
            <person name="Ohm R."/>
            <person name="LaButti K."/>
            <person name="Andreopoulos B."/>
            <person name="Pangilinan J."/>
            <person name="Nolan M."/>
            <person name="Tritt A."/>
            <person name="Clum A."/>
            <person name="Lipzen A."/>
            <person name="Daum C."/>
            <person name="Barry K."/>
            <person name="Grigoriev I.V."/>
            <person name="Vilgalys R."/>
        </authorList>
    </citation>
    <scope>NUCLEOTIDE SEQUENCE</scope>
    <source>
        <strain evidence="6">PMI_201</strain>
    </source>
</reference>
<keyword evidence="1" id="KW-0805">Transcription regulation</keyword>
<dbReference type="InterPro" id="IPR021858">
    <property type="entry name" value="Fun_TF"/>
</dbReference>
<dbReference type="PROSITE" id="PS00463">
    <property type="entry name" value="ZN2_CY6_FUNGAL_1"/>
    <property type="match status" value="1"/>
</dbReference>
<evidence type="ECO:0000313" key="6">
    <source>
        <dbReference type="EMBL" id="KAH8705855.1"/>
    </source>
</evidence>
<dbReference type="Gene3D" id="4.10.240.10">
    <property type="entry name" value="Zn(2)-C6 fungal-type DNA-binding domain"/>
    <property type="match status" value="1"/>
</dbReference>
<keyword evidence="4" id="KW-0539">Nucleus</keyword>
<dbReference type="PANTHER" id="PTHR47784:SF5">
    <property type="entry name" value="STEROL UPTAKE CONTROL PROTEIN 2"/>
    <property type="match status" value="1"/>
</dbReference>
<dbReference type="PANTHER" id="PTHR47784">
    <property type="entry name" value="STEROL UPTAKE CONTROL PROTEIN 2"/>
    <property type="match status" value="1"/>
</dbReference>
<dbReference type="Proteomes" id="UP001201262">
    <property type="component" value="Unassembled WGS sequence"/>
</dbReference>
<sequence>MPSRRFHIKSRYGCFRCKTRKVKCDMQKPVCGHCSRRNEECIFPKDVPKRPGASAGSFTHFTAVDHDNDSKASGSASNMNYGDTLLITSPSNPDQMLLDNFSSRVSRTMSHIDDLQKVWAVNITRDSYSHSHLMHGLLAVSALHFSQKSTTPKADANHYRSLAIDHHNFSVSLFRPLVTELTSENFDLLYANAMLILMFNSVFLGSTNNNSSSLPNDMVSIHELAKGVTILRAQALKIKSDSKLYQHYRDIGDSPPFELPEGISRTIKNIDKAVNCLPDFGDGSEKKPVYLQAVALLRYTLYGFFVNHDHPALLFVWVAMADRRYLDLLMASDIMALRILAHFGICLLQVGDEWCVNSLGKNIVNGVRRMFEREQAADVRGSGLAVTSSPNKQPDILVLPIHSQAGLPS</sequence>
<dbReference type="InterPro" id="IPR053157">
    <property type="entry name" value="Sterol_Uptake_Regulator"/>
</dbReference>
<evidence type="ECO:0000256" key="4">
    <source>
        <dbReference type="ARBA" id="ARBA00023242"/>
    </source>
</evidence>
<keyword evidence="2" id="KW-0238">DNA-binding</keyword>
<keyword evidence="7" id="KW-1185">Reference proteome</keyword>
<protein>
    <recommendedName>
        <fullName evidence="5">Zn(2)-C6 fungal-type domain-containing protein</fullName>
    </recommendedName>
</protein>
<dbReference type="GO" id="GO:0008270">
    <property type="term" value="F:zinc ion binding"/>
    <property type="evidence" value="ECO:0007669"/>
    <property type="project" value="InterPro"/>
</dbReference>
<dbReference type="PROSITE" id="PS50048">
    <property type="entry name" value="ZN2_CY6_FUNGAL_2"/>
    <property type="match status" value="1"/>
</dbReference>
<dbReference type="RefSeq" id="XP_046078476.1">
    <property type="nucleotide sequence ID" value="XM_046210407.1"/>
</dbReference>
<dbReference type="InterPro" id="IPR001138">
    <property type="entry name" value="Zn2Cys6_DnaBD"/>
</dbReference>
<dbReference type="GeneID" id="70240694"/>
<evidence type="ECO:0000259" key="5">
    <source>
        <dbReference type="PROSITE" id="PS50048"/>
    </source>
</evidence>
<keyword evidence="3" id="KW-0804">Transcription</keyword>
<evidence type="ECO:0000256" key="2">
    <source>
        <dbReference type="ARBA" id="ARBA00023125"/>
    </source>
</evidence>
<evidence type="ECO:0000313" key="7">
    <source>
        <dbReference type="Proteomes" id="UP001201262"/>
    </source>
</evidence>
<dbReference type="EMBL" id="JAJTJA010000001">
    <property type="protein sequence ID" value="KAH8705855.1"/>
    <property type="molecule type" value="Genomic_DNA"/>
</dbReference>
<evidence type="ECO:0000256" key="1">
    <source>
        <dbReference type="ARBA" id="ARBA00023015"/>
    </source>
</evidence>
<evidence type="ECO:0000256" key="3">
    <source>
        <dbReference type="ARBA" id="ARBA00023163"/>
    </source>
</evidence>
<dbReference type="SUPFAM" id="SSF57701">
    <property type="entry name" value="Zn2/Cys6 DNA-binding domain"/>
    <property type="match status" value="1"/>
</dbReference>